<dbReference type="GO" id="GO:0016020">
    <property type="term" value="C:membrane"/>
    <property type="evidence" value="ECO:0007669"/>
    <property type="project" value="UniProtKB-SubCell"/>
</dbReference>
<dbReference type="GO" id="GO:0050863">
    <property type="term" value="P:regulation of T cell activation"/>
    <property type="evidence" value="ECO:0007669"/>
    <property type="project" value="UniProtKB-ARBA"/>
</dbReference>
<accession>A0A8P4KAY3</accession>
<organism evidence="9 10">
    <name type="scientific">Dicentrarchus labrax</name>
    <name type="common">European seabass</name>
    <name type="synonym">Morone labrax</name>
    <dbReference type="NCBI Taxonomy" id="13489"/>
    <lineage>
        <taxon>Eukaryota</taxon>
        <taxon>Metazoa</taxon>
        <taxon>Chordata</taxon>
        <taxon>Craniata</taxon>
        <taxon>Vertebrata</taxon>
        <taxon>Euteleostomi</taxon>
        <taxon>Actinopterygii</taxon>
        <taxon>Neopterygii</taxon>
        <taxon>Teleostei</taxon>
        <taxon>Neoteleostei</taxon>
        <taxon>Acanthomorphata</taxon>
        <taxon>Eupercaria</taxon>
        <taxon>Moronidae</taxon>
        <taxon>Dicentrarchus</taxon>
    </lineage>
</organism>
<comment type="subcellular location">
    <subcellularLocation>
        <location evidence="1">Membrane</location>
    </subcellularLocation>
</comment>
<dbReference type="Ensembl" id="ENSDLAT00005080359.1">
    <property type="protein sequence ID" value="ENSDLAP00005072148.1"/>
    <property type="gene ID" value="ENSDLAG00005026764.1"/>
</dbReference>
<dbReference type="InterPro" id="IPR013783">
    <property type="entry name" value="Ig-like_fold"/>
</dbReference>
<dbReference type="AlphaFoldDB" id="A0A8P4KAY3"/>
<keyword evidence="4" id="KW-1015">Disulfide bond</keyword>
<dbReference type="InterPro" id="IPR050504">
    <property type="entry name" value="IgSF_BTN/MOG"/>
</dbReference>
<keyword evidence="5" id="KW-0325">Glycoprotein</keyword>
<evidence type="ECO:0000256" key="6">
    <source>
        <dbReference type="ARBA" id="ARBA00023319"/>
    </source>
</evidence>
<evidence type="ECO:0000256" key="2">
    <source>
        <dbReference type="ARBA" id="ARBA00022729"/>
    </source>
</evidence>
<dbReference type="FunFam" id="2.60.40.10:FF:000142">
    <property type="entry name" value="V-set domain-containing T-cell activation inhibitor 1"/>
    <property type="match status" value="1"/>
</dbReference>
<sequence length="159" mass="17400">MSVFFILMKSRMLQHSVLPFCLTVVVLLLVQSCEGSLSAKSRLIADKGIVALAGDDVILSCSLVPANSASSQTVVWTRPDLDPKYIHVQKDGQPVCSSQNLLYFNRTALFEEELKHGNVSLKLSRVKISDGGKYFCFVQSVVWAVSIKLTVGKSAVSCF</sequence>
<feature type="domain" description="Ig-like" evidence="8">
    <location>
        <begin position="54"/>
        <end position="146"/>
    </location>
</feature>
<keyword evidence="6" id="KW-0393">Immunoglobulin domain</keyword>
<reference evidence="9" key="2">
    <citation type="submission" date="2025-09" db="UniProtKB">
        <authorList>
            <consortium name="Ensembl"/>
        </authorList>
    </citation>
    <scope>IDENTIFICATION</scope>
</reference>
<feature type="signal peptide" evidence="7">
    <location>
        <begin position="1"/>
        <end position="35"/>
    </location>
</feature>
<evidence type="ECO:0000256" key="7">
    <source>
        <dbReference type="SAM" id="SignalP"/>
    </source>
</evidence>
<dbReference type="InterPro" id="IPR007110">
    <property type="entry name" value="Ig-like_dom"/>
</dbReference>
<evidence type="ECO:0000256" key="1">
    <source>
        <dbReference type="ARBA" id="ARBA00004370"/>
    </source>
</evidence>
<evidence type="ECO:0000259" key="8">
    <source>
        <dbReference type="PROSITE" id="PS50835"/>
    </source>
</evidence>
<dbReference type="InterPro" id="IPR013106">
    <property type="entry name" value="Ig_V-set"/>
</dbReference>
<keyword evidence="10" id="KW-1185">Reference proteome</keyword>
<dbReference type="Proteomes" id="UP000694389">
    <property type="component" value="Unassembled WGS sequence"/>
</dbReference>
<dbReference type="PROSITE" id="PS50835">
    <property type="entry name" value="IG_LIKE"/>
    <property type="match status" value="1"/>
</dbReference>
<dbReference type="GeneTree" id="ENSGT01030000234884"/>
<dbReference type="InterPro" id="IPR036179">
    <property type="entry name" value="Ig-like_dom_sf"/>
</dbReference>
<proteinExistence type="predicted"/>
<keyword evidence="2 7" id="KW-0732">Signal</keyword>
<evidence type="ECO:0000313" key="10">
    <source>
        <dbReference type="Proteomes" id="UP000694389"/>
    </source>
</evidence>
<dbReference type="SMART" id="SM00409">
    <property type="entry name" value="IG"/>
    <property type="match status" value="1"/>
</dbReference>
<evidence type="ECO:0000313" key="9">
    <source>
        <dbReference type="Ensembl" id="ENSDLAP00005072148.1"/>
    </source>
</evidence>
<evidence type="ECO:0000256" key="3">
    <source>
        <dbReference type="ARBA" id="ARBA00023136"/>
    </source>
</evidence>
<feature type="chain" id="PRO_5035882569" description="Ig-like domain-containing protein" evidence="7">
    <location>
        <begin position="36"/>
        <end position="159"/>
    </location>
</feature>
<evidence type="ECO:0000256" key="5">
    <source>
        <dbReference type="ARBA" id="ARBA00023180"/>
    </source>
</evidence>
<keyword evidence="3" id="KW-0472">Membrane</keyword>
<name>A0A8P4KAY3_DICLA</name>
<dbReference type="GO" id="GO:1903037">
    <property type="term" value="P:regulation of leukocyte cell-cell adhesion"/>
    <property type="evidence" value="ECO:0007669"/>
    <property type="project" value="UniProtKB-ARBA"/>
</dbReference>
<dbReference type="SUPFAM" id="SSF48726">
    <property type="entry name" value="Immunoglobulin"/>
    <property type="match status" value="1"/>
</dbReference>
<dbReference type="Pfam" id="PF07686">
    <property type="entry name" value="V-set"/>
    <property type="match status" value="1"/>
</dbReference>
<evidence type="ECO:0000256" key="4">
    <source>
        <dbReference type="ARBA" id="ARBA00023157"/>
    </source>
</evidence>
<reference evidence="9" key="1">
    <citation type="submission" date="2025-08" db="UniProtKB">
        <authorList>
            <consortium name="Ensembl"/>
        </authorList>
    </citation>
    <scope>IDENTIFICATION</scope>
</reference>
<dbReference type="Gene3D" id="2.60.40.10">
    <property type="entry name" value="Immunoglobulins"/>
    <property type="match status" value="1"/>
</dbReference>
<protein>
    <recommendedName>
        <fullName evidence="8">Ig-like domain-containing protein</fullName>
    </recommendedName>
</protein>
<dbReference type="InterPro" id="IPR003599">
    <property type="entry name" value="Ig_sub"/>
</dbReference>
<dbReference type="PANTHER" id="PTHR24100">
    <property type="entry name" value="BUTYROPHILIN"/>
    <property type="match status" value="1"/>
</dbReference>